<protein>
    <recommendedName>
        <fullName evidence="2">MaoC-like domain-containing protein</fullName>
    </recommendedName>
</protein>
<dbReference type="InterPro" id="IPR029069">
    <property type="entry name" value="HotDog_dom_sf"/>
</dbReference>
<gene>
    <name evidence="3" type="ORF">Aco03nite_002790</name>
</gene>
<comment type="caution">
    <text evidence="3">The sequence shown here is derived from an EMBL/GenBank/DDBJ whole genome shotgun (WGS) entry which is preliminary data.</text>
</comment>
<evidence type="ECO:0000313" key="4">
    <source>
        <dbReference type="Proteomes" id="UP000612282"/>
    </source>
</evidence>
<dbReference type="SUPFAM" id="SSF54637">
    <property type="entry name" value="Thioesterase/thiol ester dehydrase-isomerase"/>
    <property type="match status" value="2"/>
</dbReference>
<keyword evidence="4" id="KW-1185">Reference proteome</keyword>
<name>A0ABQ3X022_9ACTN</name>
<comment type="similarity">
    <text evidence="1">Belongs to the enoyl-CoA hydratase/isomerase family.</text>
</comment>
<dbReference type="InterPro" id="IPR003965">
    <property type="entry name" value="Fatty_acid_synthase"/>
</dbReference>
<accession>A0ABQ3X022</accession>
<dbReference type="Pfam" id="PF01575">
    <property type="entry name" value="MaoC_dehydratas"/>
    <property type="match status" value="1"/>
</dbReference>
<dbReference type="PRINTS" id="PR01483">
    <property type="entry name" value="FASYNTHASE"/>
</dbReference>
<proteinExistence type="inferred from homology"/>
<dbReference type="Gene3D" id="3.10.129.10">
    <property type="entry name" value="Hotdog Thioesterase"/>
    <property type="match status" value="1"/>
</dbReference>
<dbReference type="InterPro" id="IPR002539">
    <property type="entry name" value="MaoC-like_dom"/>
</dbReference>
<evidence type="ECO:0000259" key="2">
    <source>
        <dbReference type="Pfam" id="PF01575"/>
    </source>
</evidence>
<feature type="domain" description="MaoC-like" evidence="2">
    <location>
        <begin position="191"/>
        <end position="255"/>
    </location>
</feature>
<organism evidence="3 4">
    <name type="scientific">Actinoplanes couchii</name>
    <dbReference type="NCBI Taxonomy" id="403638"/>
    <lineage>
        <taxon>Bacteria</taxon>
        <taxon>Bacillati</taxon>
        <taxon>Actinomycetota</taxon>
        <taxon>Actinomycetes</taxon>
        <taxon>Micromonosporales</taxon>
        <taxon>Micromonosporaceae</taxon>
        <taxon>Actinoplanes</taxon>
    </lineage>
</organism>
<evidence type="ECO:0000313" key="3">
    <source>
        <dbReference type="EMBL" id="GID51875.1"/>
    </source>
</evidence>
<dbReference type="PANTHER" id="PTHR43841">
    <property type="entry name" value="3-HYDROXYACYL-THIOESTER DEHYDRATASE HTDX-RELATED"/>
    <property type="match status" value="1"/>
</dbReference>
<dbReference type="EMBL" id="BOMG01000006">
    <property type="protein sequence ID" value="GID51875.1"/>
    <property type="molecule type" value="Genomic_DNA"/>
</dbReference>
<sequence length="291" mass="31159">MVATVEVGDGPGITVAYARAALGLIPGFRPAGSGTLPDVEILHRGVVVDRAHLAAYDRICGFRLSDQLPATYPQVLAFPLAMRLMTDPGFPLPLIGLVHVANRITVHRLLTATDRLDLTVRASGLRDHARGRQFDVTTTATIAGEEVWRGISTYLRLGPPAGSPAPAPPLARPFAPTGSRWRIPARVGPDYAAISSDRNPIHTSRLGARAFGFPHPIAHGMWSKARCLAALEGRLPDAYTVDVAFKKPIPLPAMVWFKSTAEGFALTSKHPHLAGTIVELPWGGNGHPGRL</sequence>
<dbReference type="RefSeq" id="WP_203792704.1">
    <property type="nucleotide sequence ID" value="NZ_BAAAQE010000090.1"/>
</dbReference>
<evidence type="ECO:0000256" key="1">
    <source>
        <dbReference type="ARBA" id="ARBA00005254"/>
    </source>
</evidence>
<dbReference type="PANTHER" id="PTHR43841:SF1">
    <property type="entry name" value="3-HYDROXYACYL-THIOESTER DEHYDRATASE X"/>
    <property type="match status" value="1"/>
</dbReference>
<reference evidence="3 4" key="1">
    <citation type="submission" date="2021-01" db="EMBL/GenBank/DDBJ databases">
        <title>Whole genome shotgun sequence of Actinoplanes couchii NBRC 106145.</title>
        <authorList>
            <person name="Komaki H."/>
            <person name="Tamura T."/>
        </authorList>
    </citation>
    <scope>NUCLEOTIDE SEQUENCE [LARGE SCALE GENOMIC DNA]</scope>
    <source>
        <strain evidence="3 4">NBRC 106145</strain>
    </source>
</reference>
<dbReference type="Proteomes" id="UP000612282">
    <property type="component" value="Unassembled WGS sequence"/>
</dbReference>